<gene>
    <name evidence="1" type="ORF">M8T91_14085</name>
</gene>
<dbReference type="Gene3D" id="1.10.10.1130">
    <property type="entry name" value="Uncharacterised protein PF10982, DUF2789"/>
    <property type="match status" value="1"/>
</dbReference>
<evidence type="ECO:0000313" key="2">
    <source>
        <dbReference type="Proteomes" id="UP001321520"/>
    </source>
</evidence>
<name>A0ABY9E7K1_9GAMM</name>
<dbReference type="Proteomes" id="UP001321520">
    <property type="component" value="Chromosome"/>
</dbReference>
<evidence type="ECO:0000313" key="1">
    <source>
        <dbReference type="EMBL" id="WKD49014.1"/>
    </source>
</evidence>
<reference evidence="1 2" key="1">
    <citation type="submission" date="2022-05" db="EMBL/GenBank/DDBJ databases">
        <title>Microbulbifer sp. nov., isolated from sponge.</title>
        <authorList>
            <person name="Gao L."/>
        </authorList>
    </citation>
    <scope>NUCLEOTIDE SEQUENCE [LARGE SCALE GENOMIC DNA]</scope>
    <source>
        <strain evidence="1 2">MI-G</strain>
    </source>
</reference>
<protein>
    <submittedName>
        <fullName evidence="1">DUF2789 domain-containing protein</fullName>
    </submittedName>
</protein>
<accession>A0ABY9E7K1</accession>
<dbReference type="EMBL" id="CP098023">
    <property type="protein sequence ID" value="WKD49014.1"/>
    <property type="molecule type" value="Genomic_DNA"/>
</dbReference>
<sequence length="77" mass="8818">METTGHHTLNDLFAQLGLASDDAAIDEFLIAHYLHRHEKLAAAPFWTQGQREFLEEAIRDDSDWCVAVDELDSLLRH</sequence>
<dbReference type="InterPro" id="IPR038086">
    <property type="entry name" value="DUF2789_sf"/>
</dbReference>
<dbReference type="Pfam" id="PF10982">
    <property type="entry name" value="DUF2789"/>
    <property type="match status" value="1"/>
</dbReference>
<proteinExistence type="predicted"/>
<dbReference type="InterPro" id="IPR021250">
    <property type="entry name" value="DUF2789"/>
</dbReference>
<keyword evidence="2" id="KW-1185">Reference proteome</keyword>
<dbReference type="RefSeq" id="WP_301414800.1">
    <property type="nucleotide sequence ID" value="NZ_CP098023.1"/>
</dbReference>
<organism evidence="1 2">
    <name type="scientific">Microbulbifer spongiae</name>
    <dbReference type="NCBI Taxonomy" id="2944933"/>
    <lineage>
        <taxon>Bacteria</taxon>
        <taxon>Pseudomonadati</taxon>
        <taxon>Pseudomonadota</taxon>
        <taxon>Gammaproteobacteria</taxon>
        <taxon>Cellvibrionales</taxon>
        <taxon>Microbulbiferaceae</taxon>
        <taxon>Microbulbifer</taxon>
    </lineage>
</organism>